<feature type="transmembrane region" description="Helical" evidence="2">
    <location>
        <begin position="321"/>
        <end position="346"/>
    </location>
</feature>
<evidence type="ECO:0000313" key="4">
    <source>
        <dbReference type="Proteomes" id="UP000031036"/>
    </source>
</evidence>
<keyword evidence="2" id="KW-0472">Membrane</keyword>
<dbReference type="Proteomes" id="UP000031036">
    <property type="component" value="Unassembled WGS sequence"/>
</dbReference>
<sequence>MDNLAYRGASGNDDAFTTEEVYDSELKKLEEERYSETYDEIADLPSRNSQLQRTNALMPNNIVYRSAVSDISGVISELHTLRSAMFRKEALKNGFIAVPNNGLCKECSNAPRRDVSKDTRQYDDICENCSSFTTAAKKADEIAMRDLQKKAEQNGYILLPIQRKGDNSKYYSLCLREALQMIKEEVSNIKEEELRRSSLPQSCQEKKPSEEATTEKKQQPTKSIQSKDEEKKFDLINTLALAGFLFLCALMWLLLFAMFFMGCISLVMCKAWVDTDGHSGFRYDRISVWAIVFSLSMLARCSASCYLYFMYKRCLLKRPSLFIVFEIPFMVYLLITFITGCVLTYGSLGYLFMRGLDGFCGVYYSGVFLVLSLLWLLLLLMSPPAIHYIVKMFR</sequence>
<feature type="transmembrane region" description="Helical" evidence="2">
    <location>
        <begin position="366"/>
        <end position="390"/>
    </location>
</feature>
<dbReference type="EMBL" id="JPKZ01000884">
    <property type="protein sequence ID" value="KHN85006.1"/>
    <property type="molecule type" value="Genomic_DNA"/>
</dbReference>
<protein>
    <submittedName>
        <fullName evidence="3">Uncharacterized protein</fullName>
    </submittedName>
</protein>
<name>A0A0B2VNB1_TOXCA</name>
<evidence type="ECO:0000256" key="1">
    <source>
        <dbReference type="SAM" id="MobiDB-lite"/>
    </source>
</evidence>
<feature type="region of interest" description="Disordered" evidence="1">
    <location>
        <begin position="193"/>
        <end position="225"/>
    </location>
</feature>
<evidence type="ECO:0000256" key="2">
    <source>
        <dbReference type="SAM" id="Phobius"/>
    </source>
</evidence>
<accession>A0A0B2VNB1</accession>
<comment type="caution">
    <text evidence="3">The sequence shown here is derived from an EMBL/GenBank/DDBJ whole genome shotgun (WGS) entry which is preliminary data.</text>
</comment>
<proteinExistence type="predicted"/>
<feature type="compositionally biased region" description="Basic and acidic residues" evidence="1">
    <location>
        <begin position="204"/>
        <end position="218"/>
    </location>
</feature>
<keyword evidence="2" id="KW-1133">Transmembrane helix</keyword>
<feature type="transmembrane region" description="Helical" evidence="2">
    <location>
        <begin position="288"/>
        <end position="309"/>
    </location>
</feature>
<keyword evidence="4" id="KW-1185">Reference proteome</keyword>
<gene>
    <name evidence="3" type="ORF">Tcan_07102</name>
</gene>
<keyword evidence="2" id="KW-0812">Transmembrane</keyword>
<organism evidence="3 4">
    <name type="scientific">Toxocara canis</name>
    <name type="common">Canine roundworm</name>
    <dbReference type="NCBI Taxonomy" id="6265"/>
    <lineage>
        <taxon>Eukaryota</taxon>
        <taxon>Metazoa</taxon>
        <taxon>Ecdysozoa</taxon>
        <taxon>Nematoda</taxon>
        <taxon>Chromadorea</taxon>
        <taxon>Rhabditida</taxon>
        <taxon>Spirurina</taxon>
        <taxon>Ascaridomorpha</taxon>
        <taxon>Ascaridoidea</taxon>
        <taxon>Toxocaridae</taxon>
        <taxon>Toxocara</taxon>
    </lineage>
</organism>
<reference evidence="3 4" key="1">
    <citation type="submission" date="2014-11" db="EMBL/GenBank/DDBJ databases">
        <title>Genetic blueprint of the zoonotic pathogen Toxocara canis.</title>
        <authorList>
            <person name="Zhu X.-Q."/>
            <person name="Korhonen P.K."/>
            <person name="Cai H."/>
            <person name="Young N.D."/>
            <person name="Nejsum P."/>
            <person name="von Samson-Himmelstjerna G."/>
            <person name="Boag P.R."/>
            <person name="Tan P."/>
            <person name="Li Q."/>
            <person name="Min J."/>
            <person name="Yang Y."/>
            <person name="Wang X."/>
            <person name="Fang X."/>
            <person name="Hall R.S."/>
            <person name="Hofmann A."/>
            <person name="Sternberg P.W."/>
            <person name="Jex A.R."/>
            <person name="Gasser R.B."/>
        </authorList>
    </citation>
    <scope>NUCLEOTIDE SEQUENCE [LARGE SCALE GENOMIC DNA]</scope>
    <source>
        <strain evidence="3">PN_DK_2014</strain>
    </source>
</reference>
<dbReference type="AlphaFoldDB" id="A0A0B2VNB1"/>
<evidence type="ECO:0000313" key="3">
    <source>
        <dbReference type="EMBL" id="KHN85006.1"/>
    </source>
</evidence>
<feature type="transmembrane region" description="Helical" evidence="2">
    <location>
        <begin position="235"/>
        <end position="268"/>
    </location>
</feature>